<reference evidence="3 4" key="2">
    <citation type="submission" date="2021-10" db="EMBL/GenBank/DDBJ databases">
        <authorList>
            <person name="Piombo E."/>
        </authorList>
    </citation>
    <scope>NUCLEOTIDE SEQUENCE [LARGE SCALE GENOMIC DNA]</scope>
</reference>
<dbReference type="Gene3D" id="3.40.50.300">
    <property type="entry name" value="P-loop containing nucleotide triphosphate hydrolases"/>
    <property type="match status" value="1"/>
</dbReference>
<accession>A0A9P0ERE7</accession>
<dbReference type="SUPFAM" id="SSF52540">
    <property type="entry name" value="P-loop containing nucleoside triphosphate hydrolases"/>
    <property type="match status" value="1"/>
</dbReference>
<reference evidence="4" key="1">
    <citation type="submission" date="2019-06" db="EMBL/GenBank/DDBJ databases">
        <authorList>
            <person name="Broberg M."/>
        </authorList>
    </citation>
    <scope>NUCLEOTIDE SEQUENCE [LARGE SCALE GENOMIC DNA]</scope>
</reference>
<keyword evidence="4" id="KW-1185">Reference proteome</keyword>
<evidence type="ECO:0000313" key="4">
    <source>
        <dbReference type="Proteomes" id="UP000775872"/>
    </source>
</evidence>
<evidence type="ECO:0000256" key="1">
    <source>
        <dbReference type="ARBA" id="ARBA00022737"/>
    </source>
</evidence>
<feature type="domain" description="Nephrocystin 3-like N-terminal" evidence="2">
    <location>
        <begin position="2"/>
        <end position="134"/>
    </location>
</feature>
<dbReference type="EMBL" id="CABFOC020000074">
    <property type="protein sequence ID" value="CAH0057070.1"/>
    <property type="molecule type" value="Genomic_DNA"/>
</dbReference>
<gene>
    <name evidence="3" type="ORF">CSOL1703_00006841</name>
</gene>
<name>A0A9P0ERE7_9HYPO</name>
<keyword evidence="1" id="KW-0677">Repeat</keyword>
<dbReference type="InterPro" id="IPR056884">
    <property type="entry name" value="NPHP3-like_N"/>
</dbReference>
<dbReference type="AlphaFoldDB" id="A0A9P0ERE7"/>
<dbReference type="Proteomes" id="UP000775872">
    <property type="component" value="Unassembled WGS sequence"/>
</dbReference>
<comment type="caution">
    <text evidence="3">The sequence shown here is derived from an EMBL/GenBank/DDBJ whole genome shotgun (WGS) entry which is preliminary data.</text>
</comment>
<dbReference type="OrthoDB" id="538223at2759"/>
<dbReference type="InterPro" id="IPR027417">
    <property type="entry name" value="P-loop_NTPase"/>
</dbReference>
<evidence type="ECO:0000313" key="3">
    <source>
        <dbReference type="EMBL" id="CAH0057070.1"/>
    </source>
</evidence>
<organism evidence="3 4">
    <name type="scientific">Clonostachys solani</name>
    <dbReference type="NCBI Taxonomy" id="160281"/>
    <lineage>
        <taxon>Eukaryota</taxon>
        <taxon>Fungi</taxon>
        <taxon>Dikarya</taxon>
        <taxon>Ascomycota</taxon>
        <taxon>Pezizomycotina</taxon>
        <taxon>Sordariomycetes</taxon>
        <taxon>Hypocreomycetidae</taxon>
        <taxon>Hypocreales</taxon>
        <taxon>Bionectriaceae</taxon>
        <taxon>Clonostachys</taxon>
    </lineage>
</organism>
<sequence length="454" mass="51845">MCLSGKAGTGKSSISRTVATSIECAVYFGASLFFEIGESHRPSLSKFFTIITTDLILKFPRVRRYVKSATEDEPDIFQKPLLDSQSSHSLHPIVIVVDALDECERDEDMKLFIALFTKASISQLPNCKIFLTSRAKLPIRLSFNLAAPKIFHALTTEINASDSAEGQTLTLDWTRREKIQSLAEMSIPHFIFAANPETVFEVGTKSQNPHYEKTYLSVLNMLVAELSEKGVRPQCNDCSAFPSGTFYSILIWRRVHFWVNKEKEHARSLVLRGKTSKYDICGMGDFTTLRQAFEKPTISDHLSPEVQCFYSYWLHCFEHAGAILEDDRQVHHFLQVHLLHWLEAISLLDKVYGCVGFVETLRGLTCPENSNEMVELLDDFCCSMSLPSIHFPFSYTCPCLHSPQQTTSYERCTRERWRGGYHFIRRQKPLVEIACRRLKDAPAERKRLQFLATS</sequence>
<evidence type="ECO:0000259" key="2">
    <source>
        <dbReference type="Pfam" id="PF24883"/>
    </source>
</evidence>
<dbReference type="Pfam" id="PF24883">
    <property type="entry name" value="NPHP3_N"/>
    <property type="match status" value="1"/>
</dbReference>
<proteinExistence type="predicted"/>
<protein>
    <recommendedName>
        <fullName evidence="2">Nephrocystin 3-like N-terminal domain-containing protein</fullName>
    </recommendedName>
</protein>